<dbReference type="GeneID" id="64637560"/>
<dbReference type="EMBL" id="JABBWG010000001">
    <property type="protein sequence ID" value="KAG1827514.1"/>
    <property type="molecule type" value="Genomic_DNA"/>
</dbReference>
<gene>
    <name evidence="1" type="ORF">BJ212DRAFT_57264</name>
</gene>
<dbReference type="Proteomes" id="UP000807769">
    <property type="component" value="Unassembled WGS sequence"/>
</dbReference>
<evidence type="ECO:0000313" key="2">
    <source>
        <dbReference type="Proteomes" id="UP000807769"/>
    </source>
</evidence>
<keyword evidence="2" id="KW-1185">Reference proteome</keyword>
<accession>A0A9P7JK78</accession>
<protein>
    <submittedName>
        <fullName evidence="1">Uncharacterized protein</fullName>
    </submittedName>
</protein>
<dbReference type="OrthoDB" id="6513042at2759"/>
<evidence type="ECO:0000313" key="1">
    <source>
        <dbReference type="EMBL" id="KAG1827514.1"/>
    </source>
</evidence>
<organism evidence="1 2">
    <name type="scientific">Suillus subaureus</name>
    <dbReference type="NCBI Taxonomy" id="48587"/>
    <lineage>
        <taxon>Eukaryota</taxon>
        <taxon>Fungi</taxon>
        <taxon>Dikarya</taxon>
        <taxon>Basidiomycota</taxon>
        <taxon>Agaricomycotina</taxon>
        <taxon>Agaricomycetes</taxon>
        <taxon>Agaricomycetidae</taxon>
        <taxon>Boletales</taxon>
        <taxon>Suillineae</taxon>
        <taxon>Suillaceae</taxon>
        <taxon>Suillus</taxon>
    </lineage>
</organism>
<reference evidence="1" key="1">
    <citation type="journal article" date="2020" name="New Phytol.">
        <title>Comparative genomics reveals dynamic genome evolution in host specialist ectomycorrhizal fungi.</title>
        <authorList>
            <person name="Lofgren L.A."/>
            <person name="Nguyen N.H."/>
            <person name="Vilgalys R."/>
            <person name="Ruytinx J."/>
            <person name="Liao H.L."/>
            <person name="Branco S."/>
            <person name="Kuo A."/>
            <person name="LaButti K."/>
            <person name="Lipzen A."/>
            <person name="Andreopoulos W."/>
            <person name="Pangilinan J."/>
            <person name="Riley R."/>
            <person name="Hundley H."/>
            <person name="Na H."/>
            <person name="Barry K."/>
            <person name="Grigoriev I.V."/>
            <person name="Stajich J.E."/>
            <person name="Kennedy P.G."/>
        </authorList>
    </citation>
    <scope>NUCLEOTIDE SEQUENCE</scope>
    <source>
        <strain evidence="1">MN1</strain>
    </source>
</reference>
<name>A0A9P7JK78_9AGAM</name>
<comment type="caution">
    <text evidence="1">The sequence shown here is derived from an EMBL/GenBank/DDBJ whole genome shotgun (WGS) entry which is preliminary data.</text>
</comment>
<sequence>MCYEGVLWNGATAPERPHKNIDSRGLPQTFWCSSTRTFVRKTHPPEEFSSSIGVSISSSLSRRTEVSNGEKIVIKFFESGVVLTPIRGPVRQPCAVQRGYLESDL</sequence>
<dbReference type="AlphaFoldDB" id="A0A9P7JK78"/>
<proteinExistence type="predicted"/>
<dbReference type="RefSeq" id="XP_041200361.1">
    <property type="nucleotide sequence ID" value="XM_041343544.1"/>
</dbReference>